<dbReference type="GO" id="GO:0016787">
    <property type="term" value="F:hydrolase activity"/>
    <property type="evidence" value="ECO:0007669"/>
    <property type="project" value="UniProtKB-KW"/>
</dbReference>
<evidence type="ECO:0000259" key="5">
    <source>
        <dbReference type="Pfam" id="PF07687"/>
    </source>
</evidence>
<evidence type="ECO:0000256" key="1">
    <source>
        <dbReference type="ARBA" id="ARBA00006153"/>
    </source>
</evidence>
<feature type="binding site" evidence="3">
    <location>
        <position position="136"/>
    </location>
    <ligand>
        <name>Mn(2+)</name>
        <dbReference type="ChEBI" id="CHEBI:29035"/>
        <label>2</label>
    </ligand>
</feature>
<feature type="binding site" evidence="3">
    <location>
        <position position="170"/>
    </location>
    <ligand>
        <name>Mn(2+)</name>
        <dbReference type="ChEBI" id="CHEBI:29035"/>
        <label>2</label>
    </ligand>
</feature>
<dbReference type="Proteomes" id="UP000582837">
    <property type="component" value="Unassembled WGS sequence"/>
</dbReference>
<evidence type="ECO:0000256" key="2">
    <source>
        <dbReference type="ARBA" id="ARBA00022801"/>
    </source>
</evidence>
<dbReference type="Pfam" id="PF01546">
    <property type="entry name" value="Peptidase_M20"/>
    <property type="match status" value="1"/>
</dbReference>
<reference evidence="6 7" key="1">
    <citation type="submission" date="2020-08" db="EMBL/GenBank/DDBJ databases">
        <title>Genomic Encyclopedia of Type Strains, Phase IV (KMG-IV): sequencing the most valuable type-strain genomes for metagenomic binning, comparative biology and taxonomic classification.</title>
        <authorList>
            <person name="Goeker M."/>
        </authorList>
    </citation>
    <scope>NUCLEOTIDE SEQUENCE [LARGE SCALE GENOMIC DNA]</scope>
    <source>
        <strain evidence="6 7">DSM 29007</strain>
    </source>
</reference>
<dbReference type="AlphaFoldDB" id="A0A841H3K6"/>
<dbReference type="InterPro" id="IPR017439">
    <property type="entry name" value="Amidohydrolase"/>
</dbReference>
<dbReference type="GO" id="GO:0046872">
    <property type="term" value="F:metal ion binding"/>
    <property type="evidence" value="ECO:0007669"/>
    <property type="project" value="UniProtKB-KW"/>
</dbReference>
<dbReference type="InterPro" id="IPR011650">
    <property type="entry name" value="Peptidase_M20_dimer"/>
</dbReference>
<dbReference type="EMBL" id="JACHIA010000016">
    <property type="protein sequence ID" value="MBB6072617.1"/>
    <property type="molecule type" value="Genomic_DNA"/>
</dbReference>
<dbReference type="Pfam" id="PF07687">
    <property type="entry name" value="M20_dimer"/>
    <property type="match status" value="1"/>
</dbReference>
<dbReference type="PANTHER" id="PTHR11014">
    <property type="entry name" value="PEPTIDASE M20 FAMILY MEMBER"/>
    <property type="match status" value="1"/>
</dbReference>
<dbReference type="NCBIfam" id="TIGR01891">
    <property type="entry name" value="amidohydrolases"/>
    <property type="match status" value="1"/>
</dbReference>
<evidence type="ECO:0000313" key="7">
    <source>
        <dbReference type="Proteomes" id="UP000582837"/>
    </source>
</evidence>
<organism evidence="6 7">
    <name type="scientific">Longimicrobium terrae</name>
    <dbReference type="NCBI Taxonomy" id="1639882"/>
    <lineage>
        <taxon>Bacteria</taxon>
        <taxon>Pseudomonadati</taxon>
        <taxon>Gemmatimonadota</taxon>
        <taxon>Longimicrobiia</taxon>
        <taxon>Longimicrobiales</taxon>
        <taxon>Longimicrobiaceae</taxon>
        <taxon>Longimicrobium</taxon>
    </lineage>
</organism>
<gene>
    <name evidence="6" type="ORF">HNQ61_004280</name>
</gene>
<dbReference type="Gene3D" id="3.30.70.360">
    <property type="match status" value="1"/>
</dbReference>
<dbReference type="PANTHER" id="PTHR11014:SF63">
    <property type="entry name" value="METALLOPEPTIDASE, PUTATIVE (AFU_ORTHOLOGUE AFUA_6G09600)-RELATED"/>
    <property type="match status" value="1"/>
</dbReference>
<name>A0A841H3K6_9BACT</name>
<dbReference type="EC" id="3.5.1.-" evidence="6"/>
<comment type="similarity">
    <text evidence="1">Belongs to the peptidase M20 family.</text>
</comment>
<dbReference type="PIRSF" id="PIRSF005962">
    <property type="entry name" value="Pept_M20D_amidohydro"/>
    <property type="match status" value="1"/>
</dbReference>
<protein>
    <submittedName>
        <fullName evidence="6">Amidohydrolase</fullName>
        <ecNumber evidence="6">3.5.1.-</ecNumber>
    </submittedName>
</protein>
<comment type="caution">
    <text evidence="6">The sequence shown here is derived from an EMBL/GenBank/DDBJ whole genome shotgun (WGS) entry which is preliminary data.</text>
</comment>
<dbReference type="InterPro" id="IPR002933">
    <property type="entry name" value="Peptidase_M20"/>
</dbReference>
<sequence>MRTCSLLWLGALTLAPAAARAQNADARVAAEVQRLTPRITEIRHDLHRNPELSNREVRTAGIVAAHLRALGMEVRTGVAHTGVVGVLRGGRPGPVIAVRADMDALPVTEVTPYPFRSVAKGEYLGQQVGVAHACGHDVHTAVQMGVATLLAGMKAELPGTVIFIFQPAEEGAPPGEEGGAALMLKEGLFADLTPQAVFGLHTLAQMEVGHVGYTPGPAMAASDRFIVTIRGRQAHGATPQLSIDPVVMAAEAVTALQTIRSRSMSPMEPGVLTIGMIRGGERFNIIPDSVVLYGTVRTFSPAVQDRVEERMRQILDGVTRAGGGSFSLSYQRTTPMTVNDTTLSARVQPTLARLLGADNVVQLQATPQAEDFAYYGRTAPSFFYRLGSTAPGTTSGDHHTPTFMADDASIPVGMRVMTGVLLDYLRGA</sequence>
<evidence type="ECO:0000256" key="3">
    <source>
        <dbReference type="PIRSR" id="PIRSR005962-1"/>
    </source>
</evidence>
<feature type="signal peptide" evidence="4">
    <location>
        <begin position="1"/>
        <end position="21"/>
    </location>
</feature>
<keyword evidence="3" id="KW-0464">Manganese</keyword>
<dbReference type="Gene3D" id="3.40.630.10">
    <property type="entry name" value="Zn peptidases"/>
    <property type="match status" value="1"/>
</dbReference>
<dbReference type="RefSeq" id="WP_170032679.1">
    <property type="nucleotide sequence ID" value="NZ_JABDTL010000001.1"/>
</dbReference>
<feature type="binding site" evidence="3">
    <location>
        <position position="399"/>
    </location>
    <ligand>
        <name>Mn(2+)</name>
        <dbReference type="ChEBI" id="CHEBI:29035"/>
        <label>2</label>
    </ligand>
</feature>
<proteinExistence type="inferred from homology"/>
<evidence type="ECO:0000313" key="6">
    <source>
        <dbReference type="EMBL" id="MBB6072617.1"/>
    </source>
</evidence>
<feature type="domain" description="Peptidase M20 dimerisation" evidence="5">
    <location>
        <begin position="225"/>
        <end position="316"/>
    </location>
</feature>
<keyword evidence="2 6" id="KW-0378">Hydrolase</keyword>
<feature type="binding site" evidence="3">
    <location>
        <position position="134"/>
    </location>
    <ligand>
        <name>Mn(2+)</name>
        <dbReference type="ChEBI" id="CHEBI:29035"/>
        <label>2</label>
    </ligand>
</feature>
<dbReference type="FunFam" id="3.30.70.360:FF:000014">
    <property type="entry name" value="N-acyl-L-amino acid amidohydrolase"/>
    <property type="match status" value="1"/>
</dbReference>
<dbReference type="SUPFAM" id="SSF55031">
    <property type="entry name" value="Bacterial exopeptidase dimerisation domain"/>
    <property type="match status" value="1"/>
</dbReference>
<feature type="chain" id="PRO_5032736988" evidence="4">
    <location>
        <begin position="22"/>
        <end position="428"/>
    </location>
</feature>
<keyword evidence="7" id="KW-1185">Reference proteome</keyword>
<keyword evidence="3" id="KW-0479">Metal-binding</keyword>
<keyword evidence="4" id="KW-0732">Signal</keyword>
<feature type="binding site" evidence="3">
    <location>
        <position position="201"/>
    </location>
    <ligand>
        <name>Mn(2+)</name>
        <dbReference type="ChEBI" id="CHEBI:29035"/>
        <label>2</label>
    </ligand>
</feature>
<accession>A0A841H3K6</accession>
<comment type="cofactor">
    <cofactor evidence="3">
        <name>Mn(2+)</name>
        <dbReference type="ChEBI" id="CHEBI:29035"/>
    </cofactor>
    <text evidence="3">The Mn(2+) ion enhances activity.</text>
</comment>
<dbReference type="SUPFAM" id="SSF53187">
    <property type="entry name" value="Zn-dependent exopeptidases"/>
    <property type="match status" value="1"/>
</dbReference>
<evidence type="ECO:0000256" key="4">
    <source>
        <dbReference type="SAM" id="SignalP"/>
    </source>
</evidence>
<dbReference type="InterPro" id="IPR036264">
    <property type="entry name" value="Bact_exopeptidase_dim_dom"/>
</dbReference>